<comment type="caution">
    <text evidence="4">The sequence shown here is derived from an EMBL/GenBank/DDBJ whole genome shotgun (WGS) entry which is preliminary data.</text>
</comment>
<reference evidence="4 5" key="1">
    <citation type="submission" date="2017-11" db="EMBL/GenBank/DDBJ databases">
        <title>Draft Genome Sequence of Sporolactobacillus inulinus NBRC 111894 Isolated from Koso, a Japanese Sugar-Vegetable Fermented Beverage.</title>
        <authorList>
            <person name="Chiou T.Y."/>
            <person name="Oshima K."/>
            <person name="Suda W."/>
            <person name="Hattori M."/>
            <person name="Takahashi T."/>
        </authorList>
    </citation>
    <scope>NUCLEOTIDE SEQUENCE [LARGE SCALE GENOMIC DNA]</scope>
    <source>
        <strain evidence="4 5">NBRC111894</strain>
    </source>
</reference>
<dbReference type="InterPro" id="IPR036188">
    <property type="entry name" value="FAD/NAD-bd_sf"/>
</dbReference>
<name>A0A4Y1Z9T6_9BACL</name>
<accession>A0A4Y1Z9T6</accession>
<gene>
    <name evidence="4" type="ORF">NBRC111894_1371</name>
</gene>
<evidence type="ECO:0000313" key="5">
    <source>
        <dbReference type="Proteomes" id="UP000319716"/>
    </source>
</evidence>
<dbReference type="EMBL" id="BEXB01000008">
    <property type="protein sequence ID" value="GAY75817.1"/>
    <property type="molecule type" value="Genomic_DNA"/>
</dbReference>
<dbReference type="PANTHER" id="PTHR48105">
    <property type="entry name" value="THIOREDOXIN REDUCTASE 1-RELATED-RELATED"/>
    <property type="match status" value="1"/>
</dbReference>
<dbReference type="GO" id="GO:0004791">
    <property type="term" value="F:thioredoxin-disulfide reductase (NADPH) activity"/>
    <property type="evidence" value="ECO:0007669"/>
    <property type="project" value="UniProtKB-EC"/>
</dbReference>
<evidence type="ECO:0000256" key="1">
    <source>
        <dbReference type="ARBA" id="ARBA00001974"/>
    </source>
</evidence>
<dbReference type="Proteomes" id="UP000319716">
    <property type="component" value="Unassembled WGS sequence"/>
</dbReference>
<dbReference type="InterPro" id="IPR050097">
    <property type="entry name" value="Ferredoxin-NADP_redctase_2"/>
</dbReference>
<proteinExistence type="predicted"/>
<protein>
    <submittedName>
        <fullName evidence="4">Thioredoxin reductase</fullName>
        <ecNumber evidence="4">1.8.1.9</ecNumber>
    </submittedName>
</protein>
<organism evidence="4 5">
    <name type="scientific">Sporolactobacillus inulinus</name>
    <dbReference type="NCBI Taxonomy" id="2078"/>
    <lineage>
        <taxon>Bacteria</taxon>
        <taxon>Bacillati</taxon>
        <taxon>Bacillota</taxon>
        <taxon>Bacilli</taxon>
        <taxon>Bacillales</taxon>
        <taxon>Sporolactobacillaceae</taxon>
        <taxon>Sporolactobacillus</taxon>
    </lineage>
</organism>
<dbReference type="SUPFAM" id="SSF51905">
    <property type="entry name" value="FAD/NAD(P)-binding domain"/>
    <property type="match status" value="1"/>
</dbReference>
<evidence type="ECO:0000256" key="2">
    <source>
        <dbReference type="ARBA" id="ARBA00022630"/>
    </source>
</evidence>
<dbReference type="Gene3D" id="3.50.50.60">
    <property type="entry name" value="FAD/NAD(P)-binding domain"/>
    <property type="match status" value="1"/>
</dbReference>
<sequence length="159" mass="17771">MVQNQELFDITIIGGGPTGLFTAFYAGMRQMKVKIIESLPQLGGQLSTLYPEKEIFDVAGFPKIKAKDLVANLITQANQFKPEIVLDEKIEALVPDENGVIELKAASGRTHRTKRSLLQQGSALLRQGRCRSIKRSHRIRTFTISFRTYLFLKTSVSSS</sequence>
<evidence type="ECO:0000313" key="4">
    <source>
        <dbReference type="EMBL" id="GAY75817.1"/>
    </source>
</evidence>
<dbReference type="AlphaFoldDB" id="A0A4Y1Z9T6"/>
<keyword evidence="2" id="KW-0285">Flavoprotein</keyword>
<keyword evidence="3 4" id="KW-0560">Oxidoreductase</keyword>
<evidence type="ECO:0000256" key="3">
    <source>
        <dbReference type="ARBA" id="ARBA00023002"/>
    </source>
</evidence>
<dbReference type="Pfam" id="PF13450">
    <property type="entry name" value="NAD_binding_8"/>
    <property type="match status" value="1"/>
</dbReference>
<comment type="cofactor">
    <cofactor evidence="1">
        <name>FAD</name>
        <dbReference type="ChEBI" id="CHEBI:57692"/>
    </cofactor>
</comment>
<dbReference type="EC" id="1.8.1.9" evidence="4"/>